<dbReference type="InterPro" id="IPR027417">
    <property type="entry name" value="P-loop_NTPase"/>
</dbReference>
<dbReference type="Pfam" id="PF08707">
    <property type="entry name" value="PriCT_2"/>
    <property type="match status" value="1"/>
</dbReference>
<gene>
    <name evidence="3" type="ORF">UFOVP1466_36</name>
    <name evidence="4" type="ORF">UFOVP1554_12</name>
</gene>
<dbReference type="InterPro" id="IPR014819">
    <property type="entry name" value="PriCT_2"/>
</dbReference>
<name>A0A6J5SIU2_9CAUD</name>
<proteinExistence type="predicted"/>
<dbReference type="EMBL" id="LR797415">
    <property type="protein sequence ID" value="CAB4214302.1"/>
    <property type="molecule type" value="Genomic_DNA"/>
</dbReference>
<evidence type="ECO:0000313" key="4">
    <source>
        <dbReference type="EMBL" id="CAB5229476.1"/>
    </source>
</evidence>
<dbReference type="Pfam" id="PF13481">
    <property type="entry name" value="AAA_25"/>
    <property type="match status" value="1"/>
</dbReference>
<dbReference type="EMBL" id="LR798403">
    <property type="protein sequence ID" value="CAB5229476.1"/>
    <property type="molecule type" value="Genomic_DNA"/>
</dbReference>
<feature type="domain" description="Primase C-terminal 2" evidence="2">
    <location>
        <begin position="238"/>
        <end position="310"/>
    </location>
</feature>
<feature type="region of interest" description="Disordered" evidence="1">
    <location>
        <begin position="613"/>
        <end position="632"/>
    </location>
</feature>
<sequence>MPTITETPLPDTFSQSQSVACKIGTVAPDAVFCTFALQGSKKIPFKRSGQGVARDTDPTDLYSSEDIWAMDSCPFGQYLGLVQQRPIISASGNYLVCLDVDMKHASGPTNVAIQRMAKYVKANNMLTEVSVSGRGRHVFLWVKAPPVKDLILPKYKLGGGQELEVFGLPNSAGKSVLLSGNAVAGEFQGAVDLFDLLQEWGIIEQHQLQEPKPAPPSQAFDFTNMLSKGAPDDLSRATQALHFISPDCDYDQWIELGQALHTAFDEQGLGPWMQWSMAGQKFAGTKDIETHWKSFHQGKGVGLGTLFKYAKDCGWEAPTKQTERKSAVEDFAAVISQAQGDAPVATDEAKGWPERQLSIGQIKPIRYMVKGFWAHSFMVLAGQPGIGKTTAVISLCMVMAGIQAKDCELTATKKRKTIIVTEDSDQVERTLTGYARHYGINPKALSDWFVIIDAKRSNVKDLLMLAHNVINHTIDNVRPLLVLDTANATMDIDNENDNSEVGAYIAALKQTIYIQLDTPVCIITHTNKTISKSDSDATARGASAFTGDATLTGVLFEDETKTRYMRLVKTRYQPNFREIKFNSDVFADTVLDEDGDIQEQMVLLVVPAMSSEEDRRQAANDRQNDKKQQQVQDAADAACNFVQSIINAKGAVIMRRGSGRPSVPKEMQSMHQLEWSDIYQAVPTADQSYARRAVSSAIFQRFCQDQSSSGWVQIK</sequence>
<evidence type="ECO:0000256" key="1">
    <source>
        <dbReference type="SAM" id="MobiDB-lite"/>
    </source>
</evidence>
<feature type="compositionally biased region" description="Basic and acidic residues" evidence="1">
    <location>
        <begin position="613"/>
        <end position="628"/>
    </location>
</feature>
<protein>
    <submittedName>
        <fullName evidence="3">AAA domain containing protein</fullName>
    </submittedName>
</protein>
<dbReference type="SUPFAM" id="SSF52540">
    <property type="entry name" value="P-loop containing nucleoside triphosphate hydrolases"/>
    <property type="match status" value="1"/>
</dbReference>
<evidence type="ECO:0000259" key="2">
    <source>
        <dbReference type="Pfam" id="PF08707"/>
    </source>
</evidence>
<evidence type="ECO:0000313" key="3">
    <source>
        <dbReference type="EMBL" id="CAB4214302.1"/>
    </source>
</evidence>
<accession>A0A6J5SIU2</accession>
<reference evidence="3" key="1">
    <citation type="submission" date="2020-05" db="EMBL/GenBank/DDBJ databases">
        <authorList>
            <person name="Chiriac C."/>
            <person name="Salcher M."/>
            <person name="Ghai R."/>
            <person name="Kavagutti S V."/>
        </authorList>
    </citation>
    <scope>NUCLEOTIDE SEQUENCE</scope>
</reference>
<dbReference type="GO" id="GO:0016817">
    <property type="term" value="F:hydrolase activity, acting on acid anhydrides"/>
    <property type="evidence" value="ECO:0007669"/>
    <property type="project" value="InterPro"/>
</dbReference>
<dbReference type="Gene3D" id="3.40.50.300">
    <property type="entry name" value="P-loop containing nucleotide triphosphate hydrolases"/>
    <property type="match status" value="1"/>
</dbReference>
<organism evidence="3">
    <name type="scientific">uncultured Caudovirales phage</name>
    <dbReference type="NCBI Taxonomy" id="2100421"/>
    <lineage>
        <taxon>Viruses</taxon>
        <taxon>Duplodnaviria</taxon>
        <taxon>Heunggongvirae</taxon>
        <taxon>Uroviricota</taxon>
        <taxon>Caudoviricetes</taxon>
        <taxon>Peduoviridae</taxon>
        <taxon>Maltschvirus</taxon>
        <taxon>Maltschvirus maltsch</taxon>
    </lineage>
</organism>